<evidence type="ECO:0000313" key="9">
    <source>
        <dbReference type="EMBL" id="KIN00192.1"/>
    </source>
</evidence>
<dbReference type="EMBL" id="KN832877">
    <property type="protein sequence ID" value="KIN00192.1"/>
    <property type="molecule type" value="Genomic_DNA"/>
</dbReference>
<evidence type="ECO:0000256" key="1">
    <source>
        <dbReference type="ARBA" id="ARBA00004141"/>
    </source>
</evidence>
<feature type="transmembrane region" description="Helical" evidence="7">
    <location>
        <begin position="164"/>
        <end position="186"/>
    </location>
</feature>
<dbReference type="InParanoid" id="A0A0C3HD02"/>
<keyword evidence="4 7" id="KW-0812">Transmembrane</keyword>
<evidence type="ECO:0000256" key="2">
    <source>
        <dbReference type="ARBA" id="ARBA00006829"/>
    </source>
</evidence>
<dbReference type="InterPro" id="IPR020846">
    <property type="entry name" value="MFS_dom"/>
</dbReference>
<feature type="transmembrane region" description="Helical" evidence="7">
    <location>
        <begin position="386"/>
        <end position="410"/>
    </location>
</feature>
<keyword evidence="10" id="KW-1185">Reference proteome</keyword>
<dbReference type="SUPFAM" id="SSF103473">
    <property type="entry name" value="MFS general substrate transporter"/>
    <property type="match status" value="1"/>
</dbReference>
<feature type="transmembrane region" description="Helical" evidence="7">
    <location>
        <begin position="287"/>
        <end position="313"/>
    </location>
</feature>
<feature type="transmembrane region" description="Helical" evidence="7">
    <location>
        <begin position="76"/>
        <end position="96"/>
    </location>
</feature>
<feature type="domain" description="Major facilitator superfamily (MFS) profile" evidence="8">
    <location>
        <begin position="38"/>
        <end position="498"/>
    </location>
</feature>
<sequence>MVSRAGLYTFIYGTRIDDADPPPLLKLRASNSFIIATIVIAVFTDIFLYSVVVPVLPFALTVRAHVHEQDVQKWTSIFLSLYGAALAVGSIIAGIFADKTTSRRTPLLAGLAALGGSTAILCAGKSLALLLVGRFLQGISASVVWTVGLALLSDTVENDKIGQAMGYTAAAFSVGSLAGPLLGGVVYARGGYYAVFAMGFVLIGLDIILRLLMVEKSVAAQWTISPLIVSQNTHAVEPKIEAPSTPGRSHGDIQPIQALLEPNAVGLTIEPEVKSQSTRSLSRLPPILRLLLMPRLLVSLFGCFVAAVSLAAFDSDLPLFVKNTFFWNSQGAGLIFVCLVIPSLLSPLIGFLSDKFGSRALTTTGFLGSVPFWVCLRFVARNTLPQKVLLCFLLVCLGLCVAMAMTPLMAEIDHILVLEEKRRPGSFGKRTAAAQGYGLFNTAYALGSLIGPLWAGYVVQSSGWSTMGWSLGLLCGVAGITTFWWTGGRIMLKALRLD</sequence>
<comment type="subcellular location">
    <subcellularLocation>
        <location evidence="1">Membrane</location>
        <topology evidence="1">Multi-pass membrane protein</topology>
    </subcellularLocation>
</comment>
<keyword evidence="6 7" id="KW-0472">Membrane</keyword>
<dbReference type="InterPro" id="IPR011701">
    <property type="entry name" value="MFS"/>
</dbReference>
<feature type="transmembrane region" description="Helical" evidence="7">
    <location>
        <begin position="33"/>
        <end position="56"/>
    </location>
</feature>
<feature type="transmembrane region" description="Helical" evidence="7">
    <location>
        <begin position="135"/>
        <end position="152"/>
    </location>
</feature>
<comment type="similarity">
    <text evidence="2">Belongs to the major facilitator superfamily. Vesicular transporter family.</text>
</comment>
<dbReference type="InterPro" id="IPR036259">
    <property type="entry name" value="MFS_trans_sf"/>
</dbReference>
<evidence type="ECO:0000313" key="10">
    <source>
        <dbReference type="Proteomes" id="UP000054321"/>
    </source>
</evidence>
<evidence type="ECO:0000256" key="5">
    <source>
        <dbReference type="ARBA" id="ARBA00022989"/>
    </source>
</evidence>
<dbReference type="Pfam" id="PF07690">
    <property type="entry name" value="MFS_1"/>
    <property type="match status" value="1"/>
</dbReference>
<protein>
    <recommendedName>
        <fullName evidence="8">Major facilitator superfamily (MFS) profile domain-containing protein</fullName>
    </recommendedName>
</protein>
<evidence type="ECO:0000256" key="3">
    <source>
        <dbReference type="ARBA" id="ARBA00022448"/>
    </source>
</evidence>
<dbReference type="InterPro" id="IPR050930">
    <property type="entry name" value="MFS_Vesicular_Transporter"/>
</dbReference>
<dbReference type="InterPro" id="IPR001958">
    <property type="entry name" value="Tet-R_TetA/multi-R_MdtG-like"/>
</dbReference>
<dbReference type="CDD" id="cd17325">
    <property type="entry name" value="MFS_MdtG_SLC18_like"/>
    <property type="match status" value="1"/>
</dbReference>
<reference evidence="9 10" key="1">
    <citation type="submission" date="2014-04" db="EMBL/GenBank/DDBJ databases">
        <authorList>
            <consortium name="DOE Joint Genome Institute"/>
            <person name="Kuo A."/>
            <person name="Martino E."/>
            <person name="Perotto S."/>
            <person name="Kohler A."/>
            <person name="Nagy L.G."/>
            <person name="Floudas D."/>
            <person name="Copeland A."/>
            <person name="Barry K.W."/>
            <person name="Cichocki N."/>
            <person name="Veneault-Fourrey C."/>
            <person name="LaButti K."/>
            <person name="Lindquist E.A."/>
            <person name="Lipzen A."/>
            <person name="Lundell T."/>
            <person name="Morin E."/>
            <person name="Murat C."/>
            <person name="Sun H."/>
            <person name="Tunlid A."/>
            <person name="Henrissat B."/>
            <person name="Grigoriev I.V."/>
            <person name="Hibbett D.S."/>
            <person name="Martin F."/>
            <person name="Nordberg H.P."/>
            <person name="Cantor M.N."/>
            <person name="Hua S.X."/>
        </authorList>
    </citation>
    <scope>NUCLEOTIDE SEQUENCE [LARGE SCALE GENOMIC DNA]</scope>
    <source>
        <strain evidence="9 10">Zn</strain>
    </source>
</reference>
<keyword evidence="5 7" id="KW-1133">Transmembrane helix</keyword>
<feature type="transmembrane region" description="Helical" evidence="7">
    <location>
        <begin position="192"/>
        <end position="212"/>
    </location>
</feature>
<evidence type="ECO:0000256" key="4">
    <source>
        <dbReference type="ARBA" id="ARBA00022692"/>
    </source>
</evidence>
<dbReference type="GO" id="GO:0016020">
    <property type="term" value="C:membrane"/>
    <property type="evidence" value="ECO:0007669"/>
    <property type="project" value="UniProtKB-SubCell"/>
</dbReference>
<keyword evidence="3" id="KW-0813">Transport</keyword>
<dbReference type="HOGENOM" id="CLU_001265_51_3_1"/>
<proteinExistence type="inferred from homology"/>
<evidence type="ECO:0000259" key="8">
    <source>
        <dbReference type="PROSITE" id="PS50850"/>
    </source>
</evidence>
<feature type="transmembrane region" description="Helical" evidence="7">
    <location>
        <begin position="108"/>
        <end position="129"/>
    </location>
</feature>
<organism evidence="9 10">
    <name type="scientific">Oidiodendron maius (strain Zn)</name>
    <dbReference type="NCBI Taxonomy" id="913774"/>
    <lineage>
        <taxon>Eukaryota</taxon>
        <taxon>Fungi</taxon>
        <taxon>Dikarya</taxon>
        <taxon>Ascomycota</taxon>
        <taxon>Pezizomycotina</taxon>
        <taxon>Leotiomycetes</taxon>
        <taxon>Leotiomycetes incertae sedis</taxon>
        <taxon>Myxotrichaceae</taxon>
        <taxon>Oidiodendron</taxon>
    </lineage>
</organism>
<dbReference type="Proteomes" id="UP000054321">
    <property type="component" value="Unassembled WGS sequence"/>
</dbReference>
<dbReference type="STRING" id="913774.A0A0C3HD02"/>
<feature type="transmembrane region" description="Helical" evidence="7">
    <location>
        <begin position="333"/>
        <end position="353"/>
    </location>
</feature>
<gene>
    <name evidence="9" type="ORF">OIDMADRAFT_104163</name>
</gene>
<dbReference type="PROSITE" id="PS50850">
    <property type="entry name" value="MFS"/>
    <property type="match status" value="1"/>
</dbReference>
<dbReference type="AlphaFoldDB" id="A0A0C3HD02"/>
<name>A0A0C3HD02_OIDMZ</name>
<evidence type="ECO:0000256" key="7">
    <source>
        <dbReference type="SAM" id="Phobius"/>
    </source>
</evidence>
<feature type="transmembrane region" description="Helical" evidence="7">
    <location>
        <begin position="467"/>
        <end position="486"/>
    </location>
</feature>
<dbReference type="GO" id="GO:0022857">
    <property type="term" value="F:transmembrane transporter activity"/>
    <property type="evidence" value="ECO:0007669"/>
    <property type="project" value="InterPro"/>
</dbReference>
<dbReference type="Gene3D" id="1.20.1250.20">
    <property type="entry name" value="MFS general substrate transporter like domains"/>
    <property type="match status" value="1"/>
</dbReference>
<feature type="transmembrane region" description="Helical" evidence="7">
    <location>
        <begin position="431"/>
        <end position="455"/>
    </location>
</feature>
<dbReference type="OrthoDB" id="5086884at2759"/>
<reference evidence="10" key="2">
    <citation type="submission" date="2015-01" db="EMBL/GenBank/DDBJ databases">
        <title>Evolutionary Origins and Diversification of the Mycorrhizal Mutualists.</title>
        <authorList>
            <consortium name="DOE Joint Genome Institute"/>
            <consortium name="Mycorrhizal Genomics Consortium"/>
            <person name="Kohler A."/>
            <person name="Kuo A."/>
            <person name="Nagy L.G."/>
            <person name="Floudas D."/>
            <person name="Copeland A."/>
            <person name="Barry K.W."/>
            <person name="Cichocki N."/>
            <person name="Veneault-Fourrey C."/>
            <person name="LaButti K."/>
            <person name="Lindquist E.A."/>
            <person name="Lipzen A."/>
            <person name="Lundell T."/>
            <person name="Morin E."/>
            <person name="Murat C."/>
            <person name="Riley R."/>
            <person name="Ohm R."/>
            <person name="Sun H."/>
            <person name="Tunlid A."/>
            <person name="Henrissat B."/>
            <person name="Grigoriev I.V."/>
            <person name="Hibbett D.S."/>
            <person name="Martin F."/>
        </authorList>
    </citation>
    <scope>NUCLEOTIDE SEQUENCE [LARGE SCALE GENOMIC DNA]</scope>
    <source>
        <strain evidence="10">Zn</strain>
    </source>
</reference>
<evidence type="ECO:0000256" key="6">
    <source>
        <dbReference type="ARBA" id="ARBA00023136"/>
    </source>
</evidence>
<accession>A0A0C3HD02</accession>
<dbReference type="PRINTS" id="PR01035">
    <property type="entry name" value="TCRTETA"/>
</dbReference>
<dbReference type="PANTHER" id="PTHR23506">
    <property type="entry name" value="GH10249P"/>
    <property type="match status" value="1"/>
</dbReference>
<dbReference type="PANTHER" id="PTHR23506:SF23">
    <property type="entry name" value="GH10249P"/>
    <property type="match status" value="1"/>
</dbReference>